<proteinExistence type="predicted"/>
<name>A0AAU9DZE6_9LACO</name>
<sequence length="49" mass="5713">MGSICFNCFQEVYGMNNDEADLKELREAMLKDDGKHFAHDEVMKEFGLR</sequence>
<dbReference type="Proteomes" id="UP001321861">
    <property type="component" value="Chromosome"/>
</dbReference>
<keyword evidence="2" id="KW-1185">Reference proteome</keyword>
<dbReference type="KEGG" id="xap:XA3_20990"/>
<dbReference type="EMBL" id="AP026802">
    <property type="protein sequence ID" value="BDR59658.1"/>
    <property type="molecule type" value="Genomic_DNA"/>
</dbReference>
<accession>A0AAU9DZE6</accession>
<protein>
    <submittedName>
        <fullName evidence="1">Uncharacterized protein</fullName>
    </submittedName>
</protein>
<organism evidence="1 2">
    <name type="scientific">Xylocopilactobacillus apicola</name>
    <dbReference type="NCBI Taxonomy" id="2932184"/>
    <lineage>
        <taxon>Bacteria</taxon>
        <taxon>Bacillati</taxon>
        <taxon>Bacillota</taxon>
        <taxon>Bacilli</taxon>
        <taxon>Lactobacillales</taxon>
        <taxon>Lactobacillaceae</taxon>
        <taxon>Xylocopilactobacillus</taxon>
    </lineage>
</organism>
<evidence type="ECO:0000313" key="1">
    <source>
        <dbReference type="EMBL" id="BDR59658.1"/>
    </source>
</evidence>
<dbReference type="AlphaFoldDB" id="A0AAU9DZE6"/>
<gene>
    <name evidence="1" type="ORF">XA3_20990</name>
</gene>
<reference evidence="1 2" key="1">
    <citation type="journal article" date="2023" name="Microbiol. Spectr.">
        <title>Symbiosis of Carpenter Bees with Uncharacterized Lactic Acid Bacteria Showing NAD Auxotrophy.</title>
        <authorList>
            <person name="Kawasaki S."/>
            <person name="Ozawa K."/>
            <person name="Mori T."/>
            <person name="Yamamoto A."/>
            <person name="Ito M."/>
            <person name="Ohkuma M."/>
            <person name="Sakamoto M."/>
            <person name="Matsutani M."/>
        </authorList>
    </citation>
    <scope>NUCLEOTIDE SEQUENCE [LARGE SCALE GENOMIC DNA]</scope>
    <source>
        <strain evidence="1 2">XA3</strain>
    </source>
</reference>
<evidence type="ECO:0000313" key="2">
    <source>
        <dbReference type="Proteomes" id="UP001321861"/>
    </source>
</evidence>